<dbReference type="PANTHER" id="PTHR47197">
    <property type="entry name" value="PROTEIN NIRF"/>
    <property type="match status" value="1"/>
</dbReference>
<reference evidence="4 5" key="1">
    <citation type="submission" date="2018-07" db="EMBL/GenBank/DDBJ databases">
        <title>Genomic Encyclopedia of Type Strains, Phase IV (KMG-IV): sequencing the most valuable type-strain genomes for metagenomic binning, comparative biology and taxonomic classification.</title>
        <authorList>
            <person name="Goeker M."/>
        </authorList>
    </citation>
    <scope>NUCLEOTIDE SEQUENCE [LARGE SCALE GENOMIC DNA]</scope>
    <source>
        <strain evidence="4 5">DSM 44290</strain>
    </source>
</reference>
<comment type="caution">
    <text evidence="4">The sequence shown here is derived from an EMBL/GenBank/DDBJ whole genome shotgun (WGS) entry which is preliminary data.</text>
</comment>
<proteinExistence type="predicted"/>
<gene>
    <name evidence="4" type="ORF">DFR76_102562</name>
</gene>
<dbReference type="SUPFAM" id="SSF51004">
    <property type="entry name" value="C-terminal (heme d1) domain of cytochrome cd1-nitrite reductase"/>
    <property type="match status" value="1"/>
</dbReference>
<dbReference type="GO" id="GO:0003677">
    <property type="term" value="F:DNA binding"/>
    <property type="evidence" value="ECO:0007669"/>
    <property type="project" value="UniProtKB-KW"/>
</dbReference>
<dbReference type="Proteomes" id="UP000254869">
    <property type="component" value="Unassembled WGS sequence"/>
</dbReference>
<accession>A0A370IDE8</accession>
<evidence type="ECO:0000256" key="1">
    <source>
        <dbReference type="ARBA" id="ARBA00022729"/>
    </source>
</evidence>
<dbReference type="InterPro" id="IPR006558">
    <property type="entry name" value="LamG-like"/>
</dbReference>
<dbReference type="SUPFAM" id="SSF49899">
    <property type="entry name" value="Concanavalin A-like lectins/glucanases"/>
    <property type="match status" value="1"/>
</dbReference>
<dbReference type="RefSeq" id="WP_067992838.1">
    <property type="nucleotide sequence ID" value="NZ_QQBC01000002.1"/>
</dbReference>
<dbReference type="InterPro" id="IPR011048">
    <property type="entry name" value="Haem_d1_sf"/>
</dbReference>
<keyword evidence="2" id="KW-1015">Disulfide bond</keyword>
<dbReference type="Gene3D" id="2.130.10.10">
    <property type="entry name" value="YVTN repeat-like/Quinoprotein amine dehydrogenase"/>
    <property type="match status" value="1"/>
</dbReference>
<dbReference type="SMART" id="SM00560">
    <property type="entry name" value="LamGL"/>
    <property type="match status" value="1"/>
</dbReference>
<evidence type="ECO:0000313" key="5">
    <source>
        <dbReference type="Proteomes" id="UP000254869"/>
    </source>
</evidence>
<keyword evidence="5" id="KW-1185">Reference proteome</keyword>
<dbReference type="InterPro" id="IPR013320">
    <property type="entry name" value="ConA-like_dom_sf"/>
</dbReference>
<dbReference type="Pfam" id="PF13385">
    <property type="entry name" value="Laminin_G_3"/>
    <property type="match status" value="1"/>
</dbReference>
<protein>
    <submittedName>
        <fullName evidence="4">DNA-binding beta-propeller fold protein YncE</fullName>
    </submittedName>
</protein>
<dbReference type="Gene3D" id="2.60.120.200">
    <property type="match status" value="1"/>
</dbReference>
<name>A0A370IDE8_9NOCA</name>
<dbReference type="STRING" id="1210086.GCA_001613105_01138"/>
<keyword evidence="1" id="KW-0732">Signal</keyword>
<evidence type="ECO:0000259" key="3">
    <source>
        <dbReference type="SMART" id="SM00560"/>
    </source>
</evidence>
<evidence type="ECO:0000313" key="4">
    <source>
        <dbReference type="EMBL" id="RDI68161.1"/>
    </source>
</evidence>
<evidence type="ECO:0000256" key="2">
    <source>
        <dbReference type="ARBA" id="ARBA00023157"/>
    </source>
</evidence>
<organism evidence="4 5">
    <name type="scientific">Nocardia pseudobrasiliensis</name>
    <dbReference type="NCBI Taxonomy" id="45979"/>
    <lineage>
        <taxon>Bacteria</taxon>
        <taxon>Bacillati</taxon>
        <taxon>Actinomycetota</taxon>
        <taxon>Actinomycetes</taxon>
        <taxon>Mycobacteriales</taxon>
        <taxon>Nocardiaceae</taxon>
        <taxon>Nocardia</taxon>
    </lineage>
</organism>
<dbReference type="EMBL" id="QQBC01000002">
    <property type="protein sequence ID" value="RDI68161.1"/>
    <property type="molecule type" value="Genomic_DNA"/>
</dbReference>
<feature type="domain" description="LamG-like jellyroll fold" evidence="3">
    <location>
        <begin position="275"/>
        <end position="418"/>
    </location>
</feature>
<dbReference type="PANTHER" id="PTHR47197:SF3">
    <property type="entry name" value="DIHYDRO-HEME D1 DEHYDROGENASE"/>
    <property type="match status" value="1"/>
</dbReference>
<dbReference type="InterPro" id="IPR015943">
    <property type="entry name" value="WD40/YVTN_repeat-like_dom_sf"/>
</dbReference>
<keyword evidence="4" id="KW-0238">DNA-binding</keyword>
<sequence>MSDIDLYPAALDRMAGTLTPPFAAGADRLDLRFASGEGQSSAPFLPYDFAEHRARYGTDPRIRYIVRILRPVVDDLSLQIAYTAPGSTKTVVTMAIPAGTPEGSSLIVPLGVDAATAVLKSATVAGPSSQTTPAVQYTFGFTALLGDLAALLWVLGGDRDVIASQLGRVRHQSAVASASGLSLDLIGSDLSIPRFPPLPYGFSDDTIALYHLQDDATSTAVVDSTALYTGAGHPGRRAASVVTGVDGRFGAGMRFDGTGDIRVDDHSDFAVPDKMGFTAECFVRPAAGVGTGAVLSKHADLDPATPGWSLHIGTFRGLERNVLLLLSDGTSTGRLSLYADVSLDVDRFHHLAAVLDRDRRVARLYVDGVLRATAAANLGALTNTAQLCIGYSGAANFSGPFSGTIDEVRISRRALTSFAPVLGEDDANYRRRLAVFQRWNLPTPANITDRLNEVVGRINGYSRPIAVSDAFDRSPIGLHTMTIRPRSLGPGESIDARGRRTSSQAQVCGTVADDRFDARWLVTYQPSVLITMDDAGRIRQPLRAPLDTLIQLLLDDGGVYFPDLHIGAFDPNAGDLRAVGRAVVFRCPAAVRARVAALVHRAGFSWVRHRADTGEIYAAMADTSALQIIGPTGEWYDKDTASNRTYPLSLAPVPPREAEVRWTVLQAGPGRARLAIDPVANTAQLTASAPGEVTVKVEVRLGGSSYSAMRRFTIGTSGVEAGISIGSDGAYGVSESVAGTPDDSAYSPDYLVAVSDPVLTVAVPGSNRFQGPVATRLGRLLAILARMPRVAPNTVEPIRLVSGWTPGGAGLDGVGRAFTLDGGARGLSPASIAAIAQSVGFDYVRNTGTTVRIAHHGRRNIALDGPKYVEEGSVTPIAMLRHDNPVGGVLAGTTVGVVNQGSSAVSLLDSTTGALLRDGIAVDPLPVGIAASPDGKRVYTASAGFLSITAISVDDRAVVANTPRTFLPSAPVAIAGHPTKPLLVVLTPGWVTTVDANTLALVKQWVIPNSASGRALALDAAGAVAWVACDDKTLRGVDIASGAWTSAVTLPDVPMAISASSTVICVTGPKTLWVFDAGTRALASTYSGLGPYPNRVRVDEGGGYVYIGESISNRITRLKVLGSNSFEVATSTPPGIPVALMPFGGPVLAVLSGDLGNSRGDAVVTVAGPTRSGPTLPITAVWPLAPAGGRRLVWSQVNADEAVAALDGSTGELAELTARLAGTVQVRVRAPATANAPYVVRVGLIQELLDLERAGQKIRIRRDQYERLMNVLNELHPIGVEFQTGEIRARVPELQTGDLTAFPAYTYPTYRLRGQQLARPLRKD</sequence>
<dbReference type="InterPro" id="IPR051200">
    <property type="entry name" value="Host-pathogen_enzymatic-act"/>
</dbReference>